<reference evidence="1" key="1">
    <citation type="submission" date="2023-10" db="EMBL/GenBank/DDBJ databases">
        <authorList>
            <person name="Chen Y."/>
            <person name="Shah S."/>
            <person name="Dougan E. K."/>
            <person name="Thang M."/>
            <person name="Chan C."/>
        </authorList>
    </citation>
    <scope>NUCLEOTIDE SEQUENCE [LARGE SCALE GENOMIC DNA]</scope>
</reference>
<organism evidence="1 2">
    <name type="scientific">Prorocentrum cordatum</name>
    <dbReference type="NCBI Taxonomy" id="2364126"/>
    <lineage>
        <taxon>Eukaryota</taxon>
        <taxon>Sar</taxon>
        <taxon>Alveolata</taxon>
        <taxon>Dinophyceae</taxon>
        <taxon>Prorocentrales</taxon>
        <taxon>Prorocentraceae</taxon>
        <taxon>Prorocentrum</taxon>
    </lineage>
</organism>
<proteinExistence type="predicted"/>
<sequence length="216" mass="22817">MSGFSVGTKVQISGLTGALELNGKFGFVSGEDSEAGRVTVDVDGVGEKKLKPQNLTKIVKGGAFFPAGARVTINGLSGAVHLNGKEGNVLGKDEASGRYTVEIDGEGEKNLKPENLTKASAGVRVPAKKEKVRKDLPSELQEDGFQIAQHVRVGGLNGAKELNGKVGVIFGYDKEAQRYILEFEASGQKKIKKENCVPMNVSSGPLSAKARMLNGM</sequence>
<dbReference type="EMBL" id="CAUYUJ010009478">
    <property type="protein sequence ID" value="CAK0826911.1"/>
    <property type="molecule type" value="Genomic_DNA"/>
</dbReference>
<comment type="caution">
    <text evidence="1">The sequence shown here is derived from an EMBL/GenBank/DDBJ whole genome shotgun (WGS) entry which is preliminary data.</text>
</comment>
<protein>
    <submittedName>
        <fullName evidence="1">Uncharacterized protein</fullName>
    </submittedName>
</protein>
<dbReference type="Proteomes" id="UP001189429">
    <property type="component" value="Unassembled WGS sequence"/>
</dbReference>
<gene>
    <name evidence="1" type="ORF">PCOR1329_LOCUS26576</name>
</gene>
<evidence type="ECO:0000313" key="1">
    <source>
        <dbReference type="EMBL" id="CAK0826911.1"/>
    </source>
</evidence>
<evidence type="ECO:0000313" key="2">
    <source>
        <dbReference type="Proteomes" id="UP001189429"/>
    </source>
</evidence>
<name>A0ABN9S532_9DINO</name>
<accession>A0ABN9S532</accession>
<keyword evidence="2" id="KW-1185">Reference proteome</keyword>